<keyword evidence="17" id="KW-1185">Reference proteome</keyword>
<dbReference type="InterPro" id="IPR050784">
    <property type="entry name" value="IAP"/>
</dbReference>
<keyword evidence="7" id="KW-0646">Protease inhibitor</keyword>
<dbReference type="InterPro" id="IPR001370">
    <property type="entry name" value="BIR_rpt"/>
</dbReference>
<dbReference type="RefSeq" id="XP_072852850.1">
    <property type="nucleotide sequence ID" value="XM_072996749.1"/>
</dbReference>
<evidence type="ECO:0000256" key="4">
    <source>
        <dbReference type="ARBA" id="ARBA00012483"/>
    </source>
</evidence>
<dbReference type="Gene3D" id="1.10.533.10">
    <property type="entry name" value="Death Domain, Fas"/>
    <property type="match status" value="1"/>
</dbReference>
<dbReference type="OrthoDB" id="774873at2759"/>
<evidence type="ECO:0000256" key="14">
    <source>
        <dbReference type="PROSITE-ProRule" id="PRU00175"/>
    </source>
</evidence>
<dbReference type="EC" id="2.3.2.27" evidence="4"/>
<dbReference type="SMART" id="SM00184">
    <property type="entry name" value="RING"/>
    <property type="match status" value="1"/>
</dbReference>
<dbReference type="CDD" id="cd00022">
    <property type="entry name" value="BIR"/>
    <property type="match status" value="2"/>
</dbReference>
<feature type="domain" description="RING-type" evidence="16">
    <location>
        <begin position="325"/>
        <end position="360"/>
    </location>
</feature>
<keyword evidence="5" id="KW-0963">Cytoplasm</keyword>
<dbReference type="GO" id="GO:0005634">
    <property type="term" value="C:nucleus"/>
    <property type="evidence" value="ECO:0007669"/>
    <property type="project" value="TreeGrafter"/>
</dbReference>
<evidence type="ECO:0000256" key="8">
    <source>
        <dbReference type="ARBA" id="ARBA00022703"/>
    </source>
</evidence>
<dbReference type="InterPro" id="IPR001841">
    <property type="entry name" value="Znf_RING"/>
</dbReference>
<dbReference type="SUPFAM" id="SSF57924">
    <property type="entry name" value="Inhibitor of apoptosis (IAP) repeat"/>
    <property type="match status" value="2"/>
</dbReference>
<protein>
    <recommendedName>
        <fullName evidence="4">RING-type E3 ubiquitin transferase</fullName>
        <ecNumber evidence="4">2.3.2.27</ecNumber>
    </recommendedName>
</protein>
<evidence type="ECO:0000256" key="1">
    <source>
        <dbReference type="ARBA" id="ARBA00000900"/>
    </source>
</evidence>
<accession>A0A6J0V8E2</accession>
<keyword evidence="11" id="KW-0833">Ubl conjugation pathway</keyword>
<gene>
    <name evidence="18 19" type="primary">BIRC7</name>
</gene>
<evidence type="ECO:0000256" key="6">
    <source>
        <dbReference type="ARBA" id="ARBA00022679"/>
    </source>
</evidence>
<dbReference type="GO" id="GO:0008270">
    <property type="term" value="F:zinc ion binding"/>
    <property type="evidence" value="ECO:0007669"/>
    <property type="project" value="UniProtKB-KW"/>
</dbReference>
<dbReference type="GeneID" id="110090030"/>
<dbReference type="InterPro" id="IPR011029">
    <property type="entry name" value="DEATH-like_dom_sf"/>
</dbReference>
<keyword evidence="6" id="KW-0808">Transferase</keyword>
<evidence type="ECO:0000259" key="16">
    <source>
        <dbReference type="PROSITE" id="PS50089"/>
    </source>
</evidence>
<dbReference type="CTD" id="79444"/>
<evidence type="ECO:0000256" key="13">
    <source>
        <dbReference type="ARBA" id="ARBA00022843"/>
    </source>
</evidence>
<evidence type="ECO:0000256" key="3">
    <source>
        <dbReference type="ARBA" id="ARBA00006672"/>
    </source>
</evidence>
<evidence type="ECO:0000256" key="9">
    <source>
        <dbReference type="ARBA" id="ARBA00022723"/>
    </source>
</evidence>
<feature type="region of interest" description="Disordered" evidence="15">
    <location>
        <begin position="272"/>
        <end position="311"/>
    </location>
</feature>
<feature type="compositionally biased region" description="Basic and acidic residues" evidence="15">
    <location>
        <begin position="284"/>
        <end position="302"/>
    </location>
</feature>
<name>A0A6J0V8E2_9SAUR</name>
<comment type="similarity">
    <text evidence="3">Belongs to the IAP family.</text>
</comment>
<evidence type="ECO:0000313" key="17">
    <source>
        <dbReference type="Proteomes" id="UP001652642"/>
    </source>
</evidence>
<keyword evidence="10 14" id="KW-0863">Zinc-finger</keyword>
<dbReference type="Pfam" id="PF00653">
    <property type="entry name" value="BIR"/>
    <property type="match status" value="2"/>
</dbReference>
<reference evidence="18 19" key="1">
    <citation type="submission" date="2025-05" db="UniProtKB">
        <authorList>
            <consortium name="RefSeq"/>
        </authorList>
    </citation>
    <scope>IDENTIFICATION</scope>
</reference>
<keyword evidence="9" id="KW-0479">Metal-binding</keyword>
<keyword evidence="8" id="KW-0053">Apoptosis</keyword>
<dbReference type="CDD" id="cd16713">
    <property type="entry name" value="RING-HC_BIRC2_3_7"/>
    <property type="match status" value="1"/>
</dbReference>
<evidence type="ECO:0000256" key="7">
    <source>
        <dbReference type="ARBA" id="ARBA00022690"/>
    </source>
</evidence>
<evidence type="ECO:0000313" key="18">
    <source>
        <dbReference type="RefSeq" id="XP_020669137.2"/>
    </source>
</evidence>
<dbReference type="GO" id="GO:0051726">
    <property type="term" value="P:regulation of cell cycle"/>
    <property type="evidence" value="ECO:0007669"/>
    <property type="project" value="TreeGrafter"/>
</dbReference>
<keyword evidence="12" id="KW-0862">Zinc</keyword>
<dbReference type="GO" id="GO:0043066">
    <property type="term" value="P:negative regulation of apoptotic process"/>
    <property type="evidence" value="ECO:0007669"/>
    <property type="project" value="TreeGrafter"/>
</dbReference>
<evidence type="ECO:0000313" key="19">
    <source>
        <dbReference type="RefSeq" id="XP_072852850.1"/>
    </source>
</evidence>
<dbReference type="RefSeq" id="XP_020669137.2">
    <property type="nucleotide sequence ID" value="XM_020813478.2"/>
</dbReference>
<evidence type="ECO:0000256" key="2">
    <source>
        <dbReference type="ARBA" id="ARBA00004496"/>
    </source>
</evidence>
<evidence type="ECO:0000256" key="12">
    <source>
        <dbReference type="ARBA" id="ARBA00022833"/>
    </source>
</evidence>
<evidence type="ECO:0000256" key="15">
    <source>
        <dbReference type="SAM" id="MobiDB-lite"/>
    </source>
</evidence>
<dbReference type="Proteomes" id="UP001652642">
    <property type="component" value="Chromosome 4"/>
</dbReference>
<dbReference type="PANTHER" id="PTHR10044">
    <property type="entry name" value="INHIBITOR OF APOPTOSIS"/>
    <property type="match status" value="1"/>
</dbReference>
<feature type="compositionally biased region" description="Polar residues" evidence="15">
    <location>
        <begin position="273"/>
        <end position="283"/>
    </location>
</feature>
<dbReference type="PROSITE" id="PS50089">
    <property type="entry name" value="ZF_RING_2"/>
    <property type="match status" value="1"/>
</dbReference>
<dbReference type="Pfam" id="PF13920">
    <property type="entry name" value="zf-C3HC4_3"/>
    <property type="match status" value="1"/>
</dbReference>
<dbReference type="AlphaFoldDB" id="A0A6J0V8E2"/>
<organism evidence="17 18">
    <name type="scientific">Pogona vitticeps</name>
    <name type="common">central bearded dragon</name>
    <dbReference type="NCBI Taxonomy" id="103695"/>
    <lineage>
        <taxon>Eukaryota</taxon>
        <taxon>Metazoa</taxon>
        <taxon>Chordata</taxon>
        <taxon>Craniata</taxon>
        <taxon>Vertebrata</taxon>
        <taxon>Euteleostomi</taxon>
        <taxon>Lepidosauria</taxon>
        <taxon>Squamata</taxon>
        <taxon>Bifurcata</taxon>
        <taxon>Unidentata</taxon>
        <taxon>Episquamata</taxon>
        <taxon>Toxicofera</taxon>
        <taxon>Iguania</taxon>
        <taxon>Acrodonta</taxon>
        <taxon>Agamidae</taxon>
        <taxon>Amphibolurinae</taxon>
        <taxon>Pogona</taxon>
    </lineage>
</organism>
<dbReference type="GO" id="GO:0043027">
    <property type="term" value="F:cysteine-type endopeptidase inhibitor activity involved in apoptotic process"/>
    <property type="evidence" value="ECO:0007669"/>
    <property type="project" value="TreeGrafter"/>
</dbReference>
<sequence>MEFTNVRESLTAIRVQMVADVLTALFSGNWGTGNSSDNSFSPAGSWTRLFCQDESDMKSEERRLKTFERWPDSAPASPAVLAAAGFYYIGPEYRVKCFRCGGVLHHWFAEDDLLAEHAALFPSCPFVQGRNAGRHLTPPAEDTQDSVDGQFLGMLQTLSVEEASADSQPEYPDMEMEGDRLATFQNWPSYARVSPEILAGAGFFYTGQGDYVRCFYCDGALRNWERGDDPWMEHARWFPSCKFLLQSRGRGFVNSIQESYLATPVSREDSLHQLEQQSGSNQEPAEREPDTGRQRREARTECSNEPESVPTIEERLRQLQEERTCKVCMDKEVSILLVPCGHLVVCSDCAPNLRRCPICRGAIRDSMKAFMS</sequence>
<comment type="catalytic activity">
    <reaction evidence="1">
        <text>S-ubiquitinyl-[E2 ubiquitin-conjugating enzyme]-L-cysteine + [acceptor protein]-L-lysine = [E2 ubiquitin-conjugating enzyme]-L-cysteine + N(6)-ubiquitinyl-[acceptor protein]-L-lysine.</text>
        <dbReference type="EC" id="2.3.2.27"/>
    </reaction>
</comment>
<evidence type="ECO:0000256" key="10">
    <source>
        <dbReference type="ARBA" id="ARBA00022771"/>
    </source>
</evidence>
<evidence type="ECO:0000256" key="11">
    <source>
        <dbReference type="ARBA" id="ARBA00022786"/>
    </source>
</evidence>
<dbReference type="PROSITE" id="PS50143">
    <property type="entry name" value="BIR_REPEAT_2"/>
    <property type="match status" value="2"/>
</dbReference>
<dbReference type="InParanoid" id="A0A6J0V8E2"/>
<dbReference type="PANTHER" id="PTHR10044:SF163">
    <property type="entry name" value="BACULOVIRAL IAP REPEAT-CONTAINING PROTEIN 7"/>
    <property type="match status" value="1"/>
</dbReference>
<dbReference type="GO" id="GO:0031398">
    <property type="term" value="P:positive regulation of protein ubiquitination"/>
    <property type="evidence" value="ECO:0007669"/>
    <property type="project" value="TreeGrafter"/>
</dbReference>
<dbReference type="GO" id="GO:0061630">
    <property type="term" value="F:ubiquitin protein ligase activity"/>
    <property type="evidence" value="ECO:0007669"/>
    <property type="project" value="UniProtKB-EC"/>
</dbReference>
<evidence type="ECO:0000256" key="5">
    <source>
        <dbReference type="ARBA" id="ARBA00022490"/>
    </source>
</evidence>
<proteinExistence type="inferred from homology"/>
<dbReference type="GO" id="GO:0004869">
    <property type="term" value="F:cysteine-type endopeptidase inhibitor activity"/>
    <property type="evidence" value="ECO:0007669"/>
    <property type="project" value="UniProtKB-KW"/>
</dbReference>
<comment type="subcellular location">
    <subcellularLocation>
        <location evidence="2">Cytoplasm</location>
    </subcellularLocation>
</comment>
<dbReference type="SMART" id="SM00238">
    <property type="entry name" value="BIR"/>
    <property type="match status" value="2"/>
</dbReference>
<dbReference type="Gene3D" id="1.10.1170.10">
    <property type="entry name" value="Inhibitor Of Apoptosis Protein (2mihbC-IAP-1), Chain A"/>
    <property type="match status" value="3"/>
</dbReference>
<keyword evidence="13" id="KW-0832">Ubl conjugation</keyword>
<dbReference type="PROSITE" id="PS01282">
    <property type="entry name" value="BIR_REPEAT_1"/>
    <property type="match status" value="1"/>
</dbReference>
<dbReference type="GO" id="GO:0005737">
    <property type="term" value="C:cytoplasm"/>
    <property type="evidence" value="ECO:0007669"/>
    <property type="project" value="UniProtKB-SubCell"/>
</dbReference>
<dbReference type="GO" id="GO:0006915">
    <property type="term" value="P:apoptotic process"/>
    <property type="evidence" value="ECO:0007669"/>
    <property type="project" value="UniProtKB-KW"/>
</dbReference>
<dbReference type="KEGG" id="pvt:110090030"/>